<dbReference type="InterPro" id="IPR000873">
    <property type="entry name" value="AMP-dep_synth/lig_dom"/>
</dbReference>
<dbReference type="Gene3D" id="1.10.1200.10">
    <property type="entry name" value="ACP-like"/>
    <property type="match status" value="1"/>
</dbReference>
<dbReference type="NCBIfam" id="TIGR01746">
    <property type="entry name" value="Thioester-redct"/>
    <property type="match status" value="1"/>
</dbReference>
<dbReference type="CDD" id="cd12117">
    <property type="entry name" value="A_NRPS_Srf_like"/>
    <property type="match status" value="1"/>
</dbReference>
<comment type="caution">
    <text evidence="7">The sequence shown here is derived from an EMBL/GenBank/DDBJ whole genome shotgun (WGS) entry which is preliminary data.</text>
</comment>
<dbReference type="InterPro" id="IPR036736">
    <property type="entry name" value="ACP-like_sf"/>
</dbReference>
<dbReference type="Proteomes" id="UP001597018">
    <property type="component" value="Unassembled WGS sequence"/>
</dbReference>
<dbReference type="SUPFAM" id="SSF56801">
    <property type="entry name" value="Acetyl-CoA synthetase-like"/>
    <property type="match status" value="1"/>
</dbReference>
<gene>
    <name evidence="7" type="ORF">ACFQ16_28370</name>
</gene>
<evidence type="ECO:0000256" key="2">
    <source>
        <dbReference type="ARBA" id="ARBA00022553"/>
    </source>
</evidence>
<dbReference type="Gene3D" id="3.40.50.720">
    <property type="entry name" value="NAD(P)-binding Rossmann-like Domain"/>
    <property type="match status" value="1"/>
</dbReference>
<dbReference type="Gene3D" id="2.30.38.10">
    <property type="entry name" value="Luciferase, Domain 3"/>
    <property type="match status" value="1"/>
</dbReference>
<dbReference type="PANTHER" id="PTHR44845">
    <property type="entry name" value="CARRIER DOMAIN-CONTAINING PROTEIN"/>
    <property type="match status" value="1"/>
</dbReference>
<feature type="domain" description="AMP-dependent synthetase/ligase" evidence="4">
    <location>
        <begin position="30"/>
        <end position="374"/>
    </location>
</feature>
<dbReference type="Pfam" id="PF07993">
    <property type="entry name" value="NAD_binding_4"/>
    <property type="match status" value="1"/>
</dbReference>
<evidence type="ECO:0000313" key="8">
    <source>
        <dbReference type="Proteomes" id="UP001597018"/>
    </source>
</evidence>
<dbReference type="PANTHER" id="PTHR44845:SF6">
    <property type="entry name" value="BETA-ALANINE-ACTIVATING ENZYME"/>
    <property type="match status" value="1"/>
</dbReference>
<protein>
    <submittedName>
        <fullName evidence="7">Amino acid adenylation domain-containing protein</fullName>
    </submittedName>
</protein>
<organism evidence="7 8">
    <name type="scientific">Saccharopolyspora rosea</name>
    <dbReference type="NCBI Taxonomy" id="524884"/>
    <lineage>
        <taxon>Bacteria</taxon>
        <taxon>Bacillati</taxon>
        <taxon>Actinomycetota</taxon>
        <taxon>Actinomycetes</taxon>
        <taxon>Pseudonocardiales</taxon>
        <taxon>Pseudonocardiaceae</taxon>
        <taxon>Saccharopolyspora</taxon>
    </lineage>
</organism>
<dbReference type="InterPro" id="IPR013120">
    <property type="entry name" value="FAR_NAD-bd"/>
</dbReference>
<dbReference type="SUPFAM" id="SSF47336">
    <property type="entry name" value="ACP-like"/>
    <property type="match status" value="1"/>
</dbReference>
<keyword evidence="1" id="KW-0596">Phosphopantetheine</keyword>
<feature type="domain" description="AMP-binding enzyme C-terminal" evidence="6">
    <location>
        <begin position="431"/>
        <end position="502"/>
    </location>
</feature>
<keyword evidence="2" id="KW-0597">Phosphoprotein</keyword>
<dbReference type="RefSeq" id="WP_263253188.1">
    <property type="nucleotide sequence ID" value="NZ_BAABLT010000039.1"/>
</dbReference>
<dbReference type="InterPro" id="IPR020845">
    <property type="entry name" value="AMP-binding_CS"/>
</dbReference>
<reference evidence="8" key="1">
    <citation type="journal article" date="2019" name="Int. J. Syst. Evol. Microbiol.">
        <title>The Global Catalogue of Microorganisms (GCM) 10K type strain sequencing project: providing services to taxonomists for standard genome sequencing and annotation.</title>
        <authorList>
            <consortium name="The Broad Institute Genomics Platform"/>
            <consortium name="The Broad Institute Genome Sequencing Center for Infectious Disease"/>
            <person name="Wu L."/>
            <person name="Ma J."/>
        </authorList>
    </citation>
    <scope>NUCLEOTIDE SEQUENCE [LARGE SCALE GENOMIC DNA]</scope>
    <source>
        <strain evidence="8">CCUG 56401</strain>
    </source>
</reference>
<evidence type="ECO:0000259" key="6">
    <source>
        <dbReference type="Pfam" id="PF13193"/>
    </source>
</evidence>
<dbReference type="InterPro" id="IPR045851">
    <property type="entry name" value="AMP-bd_C_sf"/>
</dbReference>
<accession>A0ABW3G0B1</accession>
<feature type="domain" description="Thioester reductase (TE)" evidence="5">
    <location>
        <begin position="642"/>
        <end position="878"/>
    </location>
</feature>
<dbReference type="CDD" id="cd05235">
    <property type="entry name" value="SDR_e1"/>
    <property type="match status" value="1"/>
</dbReference>
<dbReference type="SUPFAM" id="SSF51735">
    <property type="entry name" value="NAD(P)-binding Rossmann-fold domains"/>
    <property type="match status" value="1"/>
</dbReference>
<evidence type="ECO:0000259" key="5">
    <source>
        <dbReference type="Pfam" id="PF07993"/>
    </source>
</evidence>
<evidence type="ECO:0000313" key="7">
    <source>
        <dbReference type="EMBL" id="MFD0923678.1"/>
    </source>
</evidence>
<dbReference type="Pfam" id="PF13193">
    <property type="entry name" value="AMP-binding_C"/>
    <property type="match status" value="1"/>
</dbReference>
<keyword evidence="8" id="KW-1185">Reference proteome</keyword>
<name>A0ABW3G0B1_9PSEU</name>
<dbReference type="Gene3D" id="3.30.300.30">
    <property type="match status" value="1"/>
</dbReference>
<dbReference type="NCBIfam" id="TIGR01733">
    <property type="entry name" value="AA-adenyl-dom"/>
    <property type="match status" value="1"/>
</dbReference>
<proteinExistence type="predicted"/>
<dbReference type="Pfam" id="PF00501">
    <property type="entry name" value="AMP-binding"/>
    <property type="match status" value="1"/>
</dbReference>
<evidence type="ECO:0000256" key="1">
    <source>
        <dbReference type="ARBA" id="ARBA00022450"/>
    </source>
</evidence>
<dbReference type="EMBL" id="JBHTIW010000039">
    <property type="protein sequence ID" value="MFD0923678.1"/>
    <property type="molecule type" value="Genomic_DNA"/>
</dbReference>
<sequence length="1016" mass="109034">MSTRTAPNRHPRASGPTTPYPREACLHQLFDAQALRAPEAVAALHRGNALSYAELRARSDVLAARLRGTGVRRGEPVGVCGGRSLDALVAFLGILKAGAAYVPLDDALPPARLQAMCDDAGVRTAVVLPGSPCRLRRLRTRVDFGPAAGPEHHAEADPPAATDCAYVMFTSGSTGRPKPVAIPHRGVVRLAHADVGGSRPAHRDRVLHGYGLSSDASSIEIWSALLNGACLVLVDRDELLSPVALGARIRADRITVAYLTTSVFHHVARTAPEALRDLRFGSAGGEAMDPHLARAVLDACPRTTVVNFYGPTENTVVSTGHVVRPLAEDAATVPIGRPIQNSSCHVFRPDGTPADVGEEGELFVGGDGLALGYLGDRGLTEERFVANPGCPGARLYRTGDRAMWRGDGTLQYCGRADRQVKVRGHRVELDEVEARLRAHPAVGEAVVELDRGSLVGFVTPADGGAGVPVEEVRAELARWLPSAVVPSRIVALAEFPVTPAGKVDRARLRAADDGPVPTQRGVSGVRDSLAEVWYSTLRVRPAGTDDFFAIGGDSLTAAEVVNRTLAVLGVDARYGTPLIRGLLDNPTFDGYVEAVREVRGGSVGGADTAPPDFAAESRLGFSLPPARRDRPPRWDRPGHVVLTGATGFVGAFLLDRLLRTTEAVVHCPVRAQDAGHARRRIAAALDRYRLSPPDVAERVACLPADLTAPRLGLDERTADRIAAEADLVLHSGAQVNFVYPYRALRAANVDGTRSVVRLAAPRRVPVHFLSTIAVVAGFGTAGVRRVAEDTPLDHADRLTLGYAESKWVAEKVLQEAAEEGLPVAIHRPYEITGDQRSGVCNTETAICSLFKTVADTGLAPDIPLPMDFVPVDYVAEAVLRVATGRPATRRVYHLTNPRPARFADVLRRMRAAGCEIETAPYDEWVGELVRYVARNPTAATAPFVSLCVDRGRRSDISVKEMYFEGTFPELGRDNVDRDLADLPCPPVDDALLDRYLEHFFDSGYIERPRRAADAAG</sequence>
<dbReference type="InterPro" id="IPR010080">
    <property type="entry name" value="Thioester_reductase-like_dom"/>
</dbReference>
<evidence type="ECO:0000259" key="4">
    <source>
        <dbReference type="Pfam" id="PF00501"/>
    </source>
</evidence>
<dbReference type="PROSITE" id="PS00455">
    <property type="entry name" value="AMP_BINDING"/>
    <property type="match status" value="1"/>
</dbReference>
<dbReference type="InterPro" id="IPR010071">
    <property type="entry name" value="AA_adenyl_dom"/>
</dbReference>
<feature type="region of interest" description="Disordered" evidence="3">
    <location>
        <begin position="1"/>
        <end position="21"/>
    </location>
</feature>
<dbReference type="Gene3D" id="3.40.50.980">
    <property type="match status" value="2"/>
</dbReference>
<evidence type="ECO:0000256" key="3">
    <source>
        <dbReference type="SAM" id="MobiDB-lite"/>
    </source>
</evidence>
<dbReference type="InterPro" id="IPR036291">
    <property type="entry name" value="NAD(P)-bd_dom_sf"/>
</dbReference>
<dbReference type="InterPro" id="IPR025110">
    <property type="entry name" value="AMP-bd_C"/>
</dbReference>